<dbReference type="Proteomes" id="UP001549320">
    <property type="component" value="Unassembled WGS sequence"/>
</dbReference>
<comment type="caution">
    <text evidence="3">The sequence shown here is derived from an EMBL/GenBank/DDBJ whole genome shotgun (WGS) entry which is preliminary data.</text>
</comment>
<evidence type="ECO:0000313" key="4">
    <source>
        <dbReference type="Proteomes" id="UP001549320"/>
    </source>
</evidence>
<dbReference type="Pfam" id="PF02129">
    <property type="entry name" value="Peptidase_S15"/>
    <property type="match status" value="1"/>
</dbReference>
<dbReference type="Gene3D" id="3.40.50.1820">
    <property type="entry name" value="alpha/beta hydrolase"/>
    <property type="match status" value="1"/>
</dbReference>
<dbReference type="GO" id="GO:0016787">
    <property type="term" value="F:hydrolase activity"/>
    <property type="evidence" value="ECO:0007669"/>
    <property type="project" value="UniProtKB-KW"/>
</dbReference>
<dbReference type="RefSeq" id="WP_354446531.1">
    <property type="nucleotide sequence ID" value="NZ_JBEPSH010000008.1"/>
</dbReference>
<keyword evidence="1 3" id="KW-0378">Hydrolase</keyword>
<dbReference type="EMBL" id="JBEPSH010000008">
    <property type="protein sequence ID" value="MET4578889.1"/>
    <property type="molecule type" value="Genomic_DNA"/>
</dbReference>
<organism evidence="3 4">
    <name type="scientific">Ottowia thiooxydans</name>
    <dbReference type="NCBI Taxonomy" id="219182"/>
    <lineage>
        <taxon>Bacteria</taxon>
        <taxon>Pseudomonadati</taxon>
        <taxon>Pseudomonadota</taxon>
        <taxon>Betaproteobacteria</taxon>
        <taxon>Burkholderiales</taxon>
        <taxon>Comamonadaceae</taxon>
        <taxon>Ottowia</taxon>
    </lineage>
</organism>
<protein>
    <submittedName>
        <fullName evidence="3">Dienelactone hydrolase</fullName>
    </submittedName>
</protein>
<dbReference type="SUPFAM" id="SSF53474">
    <property type="entry name" value="alpha/beta-Hydrolases"/>
    <property type="match status" value="1"/>
</dbReference>
<keyword evidence="4" id="KW-1185">Reference proteome</keyword>
<reference evidence="3 4" key="1">
    <citation type="submission" date="2024-06" db="EMBL/GenBank/DDBJ databases">
        <title>Sorghum-associated microbial communities from plants grown in Nebraska, USA.</title>
        <authorList>
            <person name="Schachtman D."/>
        </authorList>
    </citation>
    <scope>NUCLEOTIDE SEQUENCE [LARGE SCALE GENOMIC DNA]</scope>
    <source>
        <strain evidence="3 4">2709</strain>
    </source>
</reference>
<name>A0ABV2QCX7_9BURK</name>
<accession>A0ABV2QCX7</accession>
<gene>
    <name evidence="3" type="ORF">ABIE13_004012</name>
</gene>
<evidence type="ECO:0000313" key="3">
    <source>
        <dbReference type="EMBL" id="MET4578889.1"/>
    </source>
</evidence>
<proteinExistence type="predicted"/>
<evidence type="ECO:0000259" key="2">
    <source>
        <dbReference type="Pfam" id="PF02129"/>
    </source>
</evidence>
<feature type="domain" description="Xaa-Pro dipeptidyl-peptidase-like" evidence="2">
    <location>
        <begin position="27"/>
        <end position="182"/>
    </location>
</feature>
<dbReference type="PANTHER" id="PTHR22946">
    <property type="entry name" value="DIENELACTONE HYDROLASE DOMAIN-CONTAINING PROTEIN-RELATED"/>
    <property type="match status" value="1"/>
</dbReference>
<dbReference type="InterPro" id="IPR050261">
    <property type="entry name" value="FrsA_esterase"/>
</dbReference>
<sequence length="311" mass="33795">MTSKVAYPALHLPTNVQCKKVSIFSNGVELDADLYVPLHVIGTQGKLPAVVMSHGLGGDKKTAERYAALFAQAGMIALSFSHSGWGDSGARPIVVETISEASKSNEALVKVVYQRHVVDPMDWLQNFRAATDFLEGEVNVDPSRMGAWGTSYGGGIAFHSVCNDARLKCLSLQVASLSGARGAMLTDARTRAIDVARGVTSGLLDPNRDRFPATPGIPHLAQMSRYRPLNELLKLSVPTLMIDAGSEELFDIREHCGFVAKHLQSNASIPHHYEVIPEIDHYGIYFEGFERSSTLARDWLAEHLGAAPCPQ</sequence>
<dbReference type="InterPro" id="IPR029058">
    <property type="entry name" value="AB_hydrolase_fold"/>
</dbReference>
<evidence type="ECO:0000256" key="1">
    <source>
        <dbReference type="ARBA" id="ARBA00022801"/>
    </source>
</evidence>
<dbReference type="PANTHER" id="PTHR22946:SF9">
    <property type="entry name" value="POLYKETIDE TRANSFERASE AF380"/>
    <property type="match status" value="1"/>
</dbReference>
<dbReference type="InterPro" id="IPR000383">
    <property type="entry name" value="Xaa-Pro-like_dom"/>
</dbReference>